<dbReference type="EMBL" id="HBIN01005868">
    <property type="protein sequence ID" value="CAE0433954.1"/>
    <property type="molecule type" value="Transcribed_RNA"/>
</dbReference>
<dbReference type="SUPFAM" id="SSF51445">
    <property type="entry name" value="(Trans)glycosidases"/>
    <property type="match status" value="1"/>
</dbReference>
<accession>A0A7S3LLK7</accession>
<evidence type="ECO:0000259" key="1">
    <source>
        <dbReference type="Pfam" id="PF02836"/>
    </source>
</evidence>
<dbReference type="GO" id="GO:0005975">
    <property type="term" value="P:carbohydrate metabolic process"/>
    <property type="evidence" value="ECO:0007669"/>
    <property type="project" value="InterPro"/>
</dbReference>
<organism evidence="2">
    <name type="scientific">Aplanochytrium stocchinoi</name>
    <dbReference type="NCBI Taxonomy" id="215587"/>
    <lineage>
        <taxon>Eukaryota</taxon>
        <taxon>Sar</taxon>
        <taxon>Stramenopiles</taxon>
        <taxon>Bigyra</taxon>
        <taxon>Labyrinthulomycetes</taxon>
        <taxon>Thraustochytrida</taxon>
        <taxon>Thraustochytriidae</taxon>
        <taxon>Aplanochytrium</taxon>
    </lineage>
</organism>
<protein>
    <recommendedName>
        <fullName evidence="1">Glycoside hydrolase family 2 catalytic domain-containing protein</fullName>
    </recommendedName>
</protein>
<dbReference type="InterPro" id="IPR006103">
    <property type="entry name" value="Glyco_hydro_2_cat"/>
</dbReference>
<dbReference type="PANTHER" id="PTHR42732">
    <property type="entry name" value="BETA-GALACTOSIDASE"/>
    <property type="match status" value="1"/>
</dbReference>
<dbReference type="PANTHER" id="PTHR42732:SF2">
    <property type="entry name" value="BETA-MANNOSIDASE"/>
    <property type="match status" value="1"/>
</dbReference>
<sequence length="317" mass="36285">MLNSKFVFHVGTLDQGFWPDGIYTPPTDEALQYDIKAHKEMGFNMIRKHVKVEMKRWYYHCDRLGILVWQDIPAVVKQHPQSSAGEFLDEAERIVKMLSFHPSIVLWTVYNEGWGQPSDELATAAITAKLRGIDPTRLINSLSGINFNAVKPNYDIGVGSSIDIHHYPEPGRVKYNDFRFSVAGEYGGISYYIKDHSWDFKRCHGYGPDVESADKLITAYQNYQNQVGEISEGDSYGISASVYTEITDVETECNGLLTYDRIFKVEARKIYNINKQLVDKYAERFQQTDTDTSTTDEHGLNRDPVTKESGLFELKFF</sequence>
<reference evidence="2" key="1">
    <citation type="submission" date="2021-01" db="EMBL/GenBank/DDBJ databases">
        <authorList>
            <person name="Corre E."/>
            <person name="Pelletier E."/>
            <person name="Niang G."/>
            <person name="Scheremetjew M."/>
            <person name="Finn R."/>
            <person name="Kale V."/>
            <person name="Holt S."/>
            <person name="Cochrane G."/>
            <person name="Meng A."/>
            <person name="Brown T."/>
            <person name="Cohen L."/>
        </authorList>
    </citation>
    <scope>NUCLEOTIDE SEQUENCE</scope>
    <source>
        <strain evidence="2">GSBS06</strain>
    </source>
</reference>
<dbReference type="InterPro" id="IPR051913">
    <property type="entry name" value="GH2_Domain-Containing"/>
</dbReference>
<gene>
    <name evidence="2" type="ORF">ASTO00021_LOCUS4266</name>
</gene>
<dbReference type="Pfam" id="PF02836">
    <property type="entry name" value="Glyco_hydro_2_C"/>
    <property type="match status" value="1"/>
</dbReference>
<proteinExistence type="predicted"/>
<dbReference type="InterPro" id="IPR017853">
    <property type="entry name" value="GH"/>
</dbReference>
<dbReference type="GO" id="GO:0004553">
    <property type="term" value="F:hydrolase activity, hydrolyzing O-glycosyl compounds"/>
    <property type="evidence" value="ECO:0007669"/>
    <property type="project" value="InterPro"/>
</dbReference>
<name>A0A7S3LLK7_9STRA</name>
<dbReference type="AlphaFoldDB" id="A0A7S3LLK7"/>
<evidence type="ECO:0000313" key="2">
    <source>
        <dbReference type="EMBL" id="CAE0433954.1"/>
    </source>
</evidence>
<dbReference type="Gene3D" id="3.20.20.80">
    <property type="entry name" value="Glycosidases"/>
    <property type="match status" value="1"/>
</dbReference>
<feature type="domain" description="Glycoside hydrolase family 2 catalytic" evidence="1">
    <location>
        <begin position="29"/>
        <end position="143"/>
    </location>
</feature>